<dbReference type="NCBIfam" id="TIGR03142">
    <property type="entry name" value="cytochro_ccmI"/>
    <property type="match status" value="1"/>
</dbReference>
<dbReference type="InterPro" id="IPR019734">
    <property type="entry name" value="TPR_rpt"/>
</dbReference>
<evidence type="ECO:0000256" key="1">
    <source>
        <dbReference type="ARBA" id="ARBA00004196"/>
    </source>
</evidence>
<keyword evidence="6" id="KW-1133">Transmembrane helix</keyword>
<evidence type="ECO:0000256" key="5">
    <source>
        <dbReference type="PROSITE-ProRule" id="PRU00339"/>
    </source>
</evidence>
<comment type="subcellular location">
    <subcellularLocation>
        <location evidence="1">Cell envelope</location>
    </subcellularLocation>
</comment>
<dbReference type="GO" id="GO:0005886">
    <property type="term" value="C:plasma membrane"/>
    <property type="evidence" value="ECO:0007669"/>
    <property type="project" value="TreeGrafter"/>
</dbReference>
<dbReference type="OrthoDB" id="9776053at2"/>
<dbReference type="EMBL" id="PZKC01000020">
    <property type="protein sequence ID" value="PTD95062.1"/>
    <property type="molecule type" value="Genomic_DNA"/>
</dbReference>
<dbReference type="PANTHER" id="PTHR47870">
    <property type="entry name" value="CYTOCHROME C-TYPE BIOGENESIS PROTEIN CCMH"/>
    <property type="match status" value="1"/>
</dbReference>
<evidence type="ECO:0000256" key="6">
    <source>
        <dbReference type="SAM" id="Phobius"/>
    </source>
</evidence>
<dbReference type="Pfam" id="PF23892">
    <property type="entry name" value="Ig_CycH"/>
    <property type="match status" value="1"/>
</dbReference>
<evidence type="ECO:0000313" key="10">
    <source>
        <dbReference type="Proteomes" id="UP000241193"/>
    </source>
</evidence>
<dbReference type="SUPFAM" id="SSF48452">
    <property type="entry name" value="TPR-like"/>
    <property type="match status" value="1"/>
</dbReference>
<dbReference type="RefSeq" id="WP_107494795.1">
    <property type="nucleotide sequence ID" value="NZ_PZKC01000020.1"/>
</dbReference>
<keyword evidence="2" id="KW-0677">Repeat</keyword>
<comment type="caution">
    <text evidence="9">The sequence shown here is derived from an EMBL/GenBank/DDBJ whole genome shotgun (WGS) entry which is preliminary data.</text>
</comment>
<evidence type="ECO:0000259" key="8">
    <source>
        <dbReference type="Pfam" id="PF23914"/>
    </source>
</evidence>
<evidence type="ECO:0000256" key="3">
    <source>
        <dbReference type="ARBA" id="ARBA00022748"/>
    </source>
</evidence>
<accession>A0A2T4IBC0</accession>
<keyword evidence="4 5" id="KW-0802">TPR repeat</keyword>
<reference evidence="9 10" key="1">
    <citation type="submission" date="2018-03" db="EMBL/GenBank/DDBJ databases">
        <authorList>
            <person name="Keele B.F."/>
        </authorList>
    </citation>
    <scope>NUCLEOTIDE SEQUENCE [LARGE SCALE GENOMIC DNA]</scope>
    <source>
        <strain evidence="9 10">D20</strain>
    </source>
</reference>
<dbReference type="InterPro" id="IPR011990">
    <property type="entry name" value="TPR-like_helical_dom_sf"/>
</dbReference>
<dbReference type="GO" id="GO:0030313">
    <property type="term" value="C:cell envelope"/>
    <property type="evidence" value="ECO:0007669"/>
    <property type="project" value="UniProtKB-SubCell"/>
</dbReference>
<evidence type="ECO:0000256" key="4">
    <source>
        <dbReference type="ARBA" id="ARBA00022803"/>
    </source>
</evidence>
<protein>
    <submittedName>
        <fullName evidence="9">C-type cytochrome biogenesis protein CcmI</fullName>
    </submittedName>
</protein>
<feature type="repeat" description="TPR" evidence="5">
    <location>
        <begin position="157"/>
        <end position="190"/>
    </location>
</feature>
<keyword evidence="6" id="KW-0812">Transmembrane</keyword>
<dbReference type="InterPro" id="IPR051263">
    <property type="entry name" value="C-type_cytochrome_biogenesis"/>
</dbReference>
<feature type="domain" description="Cytochrome c-type biogenesis protein H Ig-like" evidence="7">
    <location>
        <begin position="304"/>
        <end position="406"/>
    </location>
</feature>
<dbReference type="GO" id="GO:0017004">
    <property type="term" value="P:cytochrome complex assembly"/>
    <property type="evidence" value="ECO:0007669"/>
    <property type="project" value="UniProtKB-KW"/>
</dbReference>
<dbReference type="AlphaFoldDB" id="A0A2T4IBC0"/>
<dbReference type="InterPro" id="IPR017560">
    <property type="entry name" value="Cyt_c_biogenesis_CcmI"/>
</dbReference>
<feature type="transmembrane region" description="Helical" evidence="6">
    <location>
        <begin position="98"/>
        <end position="117"/>
    </location>
</feature>
<keyword evidence="10" id="KW-1185">Reference proteome</keyword>
<dbReference type="PANTHER" id="PTHR47870:SF4">
    <property type="entry name" value="CYTOCHROME C-TYPE BIOGENESIS PROTEIN CYCH"/>
    <property type="match status" value="1"/>
</dbReference>
<keyword evidence="6" id="KW-0472">Membrane</keyword>
<dbReference type="SMART" id="SM00028">
    <property type="entry name" value="TPR"/>
    <property type="match status" value="2"/>
</dbReference>
<dbReference type="Pfam" id="PF23914">
    <property type="entry name" value="TPR_CcmH_CycH"/>
    <property type="match status" value="1"/>
</dbReference>
<reference evidence="9 10" key="2">
    <citation type="submission" date="2018-04" db="EMBL/GenBank/DDBJ databases">
        <title>Thauera lacus sp. nov., isolated from an saline lake in Inner Mongolia, China.</title>
        <authorList>
            <person name="Liang Q.-Y."/>
        </authorList>
    </citation>
    <scope>NUCLEOTIDE SEQUENCE [LARGE SCALE GENOMIC DNA]</scope>
    <source>
        <strain evidence="9 10">D20</strain>
    </source>
</reference>
<evidence type="ECO:0000256" key="2">
    <source>
        <dbReference type="ARBA" id="ARBA00022737"/>
    </source>
</evidence>
<dbReference type="PROSITE" id="PS50005">
    <property type="entry name" value="TPR"/>
    <property type="match status" value="1"/>
</dbReference>
<dbReference type="Proteomes" id="UP000241193">
    <property type="component" value="Unassembled WGS sequence"/>
</dbReference>
<dbReference type="Gene3D" id="1.25.40.10">
    <property type="entry name" value="Tetratricopeptide repeat domain"/>
    <property type="match status" value="1"/>
</dbReference>
<organism evidence="9 10">
    <name type="scientific">Pseudothauera lacus</name>
    <dbReference type="NCBI Taxonomy" id="2136175"/>
    <lineage>
        <taxon>Bacteria</taxon>
        <taxon>Pseudomonadati</taxon>
        <taxon>Pseudomonadota</taxon>
        <taxon>Betaproteobacteria</taxon>
        <taxon>Rhodocyclales</taxon>
        <taxon>Zoogloeaceae</taxon>
        <taxon>Pseudothauera</taxon>
    </lineage>
</organism>
<dbReference type="InterPro" id="IPR056412">
    <property type="entry name" value="Ig_CycH"/>
</dbReference>
<gene>
    <name evidence="9" type="primary">ccmI</name>
    <name evidence="9" type="ORF">C8261_16325</name>
</gene>
<feature type="transmembrane region" description="Helical" evidence="6">
    <location>
        <begin position="6"/>
        <end position="26"/>
    </location>
</feature>
<evidence type="ECO:0000259" key="7">
    <source>
        <dbReference type="Pfam" id="PF23892"/>
    </source>
</evidence>
<dbReference type="InterPro" id="IPR056413">
    <property type="entry name" value="TPR_CcmH_CycH"/>
</dbReference>
<keyword evidence="3" id="KW-0201">Cytochrome c-type biogenesis</keyword>
<evidence type="ECO:0000313" key="9">
    <source>
        <dbReference type="EMBL" id="PTD95062.1"/>
    </source>
</evidence>
<name>A0A2T4IBC0_9RHOO</name>
<feature type="domain" description="Cytochrome c-type biogenesis protein H TPR" evidence="8">
    <location>
        <begin position="130"/>
        <end position="263"/>
    </location>
</feature>
<sequence length="410" mass="42946">MIAFAILAGLMLAGALLWVFAPLFGLRGQTTAARERQRQTETALAVLREQLAELDGERAAGRVDDAAYARSREELERRALEEGEGDDRQAREGAARGWGLAMVVLVPLSAALVYLSIGAPAALDPAAASAREGFTAAEIEDMVSSLAARLEQEPDNVEGWNMLARSYLVLEDFPSALATYARLAELRPQDPDVLADWADVMAATRDGDVTGEPAALVERALAVDPQHIKALALAGTAAFQSDDFAGAAAYWERILARVPAGNEMAASIRASINEARLRGGLPTLDEAPPPAAPAPGGGALSLSGRLQIDDAVRERAAPEDVVFVFVRGVDGGMPLAALRYTVAELPLAFSFDGVALMGGPDVAVPASLSVIARVSRSGDATPRAGDLEGRVDGVAAGASGVYVVIDRVRE</sequence>
<proteinExistence type="predicted"/>